<dbReference type="EMBL" id="CP047593">
    <property type="protein sequence ID" value="QHI69653.1"/>
    <property type="molecule type" value="Genomic_DNA"/>
</dbReference>
<dbReference type="GO" id="GO:0005829">
    <property type="term" value="C:cytosol"/>
    <property type="evidence" value="ECO:0007669"/>
    <property type="project" value="TreeGrafter"/>
</dbReference>
<dbReference type="SUPFAM" id="SSF53901">
    <property type="entry name" value="Thiolase-like"/>
    <property type="match status" value="2"/>
</dbReference>
<organism evidence="5 6">
    <name type="scientific">Tichowtungia aerotolerans</name>
    <dbReference type="NCBI Taxonomy" id="2697043"/>
    <lineage>
        <taxon>Bacteria</taxon>
        <taxon>Pseudomonadati</taxon>
        <taxon>Kiritimatiellota</taxon>
        <taxon>Tichowtungiia</taxon>
        <taxon>Tichowtungiales</taxon>
        <taxon>Tichowtungiaceae</taxon>
        <taxon>Tichowtungia</taxon>
    </lineage>
</organism>
<dbReference type="CDD" id="cd00834">
    <property type="entry name" value="KAS_I_II"/>
    <property type="match status" value="1"/>
</dbReference>
<evidence type="ECO:0000256" key="1">
    <source>
        <dbReference type="ARBA" id="ARBA00008467"/>
    </source>
</evidence>
<feature type="domain" description="Ketosynthase family 3 (KS3)" evidence="4">
    <location>
        <begin position="6"/>
        <end position="413"/>
    </location>
</feature>
<evidence type="ECO:0000256" key="2">
    <source>
        <dbReference type="ARBA" id="ARBA00022679"/>
    </source>
</evidence>
<dbReference type="Pfam" id="PF02801">
    <property type="entry name" value="Ketoacyl-synt_C"/>
    <property type="match status" value="1"/>
</dbReference>
<proteinExistence type="inferred from homology"/>
<name>A0A6P1M9B2_9BACT</name>
<evidence type="ECO:0000256" key="3">
    <source>
        <dbReference type="RuleBase" id="RU003694"/>
    </source>
</evidence>
<protein>
    <submittedName>
        <fullName evidence="5">Beta-ketoacyl-[acyl-carrier-protein] synthase II</fullName>
    </submittedName>
</protein>
<dbReference type="PROSITE" id="PS52004">
    <property type="entry name" value="KS3_2"/>
    <property type="match status" value="1"/>
</dbReference>
<dbReference type="InterPro" id="IPR014030">
    <property type="entry name" value="Ketoacyl_synth_N"/>
</dbReference>
<dbReference type="SMART" id="SM00825">
    <property type="entry name" value="PKS_KS"/>
    <property type="match status" value="1"/>
</dbReference>
<dbReference type="Proteomes" id="UP000464954">
    <property type="component" value="Chromosome"/>
</dbReference>
<dbReference type="InterPro" id="IPR000794">
    <property type="entry name" value="Beta-ketoacyl_synthase"/>
</dbReference>
<dbReference type="RefSeq" id="WP_160628835.1">
    <property type="nucleotide sequence ID" value="NZ_CP047593.1"/>
</dbReference>
<dbReference type="AlphaFoldDB" id="A0A6P1M9B2"/>
<evidence type="ECO:0000313" key="6">
    <source>
        <dbReference type="Proteomes" id="UP000464954"/>
    </source>
</evidence>
<keyword evidence="2 3" id="KW-0808">Transferase</keyword>
<gene>
    <name evidence="5" type="ORF">GT409_09345</name>
</gene>
<keyword evidence="6" id="KW-1185">Reference proteome</keyword>
<dbReference type="GO" id="GO:0004315">
    <property type="term" value="F:3-oxoacyl-[acyl-carrier-protein] synthase activity"/>
    <property type="evidence" value="ECO:0007669"/>
    <property type="project" value="TreeGrafter"/>
</dbReference>
<dbReference type="InterPro" id="IPR016039">
    <property type="entry name" value="Thiolase-like"/>
</dbReference>
<evidence type="ECO:0000259" key="4">
    <source>
        <dbReference type="PROSITE" id="PS52004"/>
    </source>
</evidence>
<accession>A0A6P1M9B2</accession>
<comment type="similarity">
    <text evidence="1 3">Belongs to the thiolase-like superfamily. Beta-ketoacyl-ACP synthases family.</text>
</comment>
<dbReference type="Pfam" id="PF00109">
    <property type="entry name" value="ketoacyl-synt"/>
    <property type="match status" value="1"/>
</dbReference>
<evidence type="ECO:0000313" key="5">
    <source>
        <dbReference type="EMBL" id="QHI69653.1"/>
    </source>
</evidence>
<dbReference type="Gene3D" id="3.40.47.10">
    <property type="match status" value="2"/>
</dbReference>
<dbReference type="InterPro" id="IPR014031">
    <property type="entry name" value="Ketoacyl_synth_C"/>
</dbReference>
<dbReference type="InterPro" id="IPR020841">
    <property type="entry name" value="PKS_Beta-ketoAc_synthase_dom"/>
</dbReference>
<dbReference type="KEGG" id="taer:GT409_09345"/>
<dbReference type="PANTHER" id="PTHR11712:SF336">
    <property type="entry name" value="3-OXOACYL-[ACYL-CARRIER-PROTEIN] SYNTHASE, MITOCHONDRIAL"/>
    <property type="match status" value="1"/>
</dbReference>
<sequence>MISSSSNRVVVTGMGIVSPCGIGLDAYWDALINCKSGIGPITLFDTSDYPLKIAGEIKDFDLRDHFERDCKPNRLGRQTQLGLVACKMAVEHAGLDGNFRGDAPLRLVVGVCSAAADIIEKAKEIIMTKGADRVRPYMVGACQPHAISAALVSLLNTQVSVTTLSSACPSGLDAMSTAFKMISRGESDIVIVGATDSPLSNTGVAGFAAAGIPSCSTDFPPEEISRPFDEKRSGVVISEGAGFVVLERFDSALARGAKPLMEILGGATVTDTPEATEGMEGLYHSMDMALKNSGLCPGEVDYICANACSDQFGDIAEVQRIKKLFGEYAYQLPVSSIRGVTGHPLAAAGMFQVIACALMMKHQKVIPTANLHFSDPECDLDHVPLFARNISISTAIANGHGMGGENSSIVMKSVE</sequence>
<reference evidence="5 6" key="1">
    <citation type="submission" date="2020-01" db="EMBL/GenBank/DDBJ databases">
        <title>Ponticoccus aerotolerans gen. nov., sp. nov., an anaerobic bacterium and proposal of Ponticoccusceae fam. nov., Ponticoccusles ord. nov. and Ponticoccuse classis nov. in the phylum Kiritimatiellaeota.</title>
        <authorList>
            <person name="Zhou L.Y."/>
            <person name="Du Z.J."/>
        </authorList>
    </citation>
    <scope>NUCLEOTIDE SEQUENCE [LARGE SCALE GENOMIC DNA]</scope>
    <source>
        <strain evidence="5 6">S-5007</strain>
    </source>
</reference>
<dbReference type="PANTHER" id="PTHR11712">
    <property type="entry name" value="POLYKETIDE SYNTHASE-RELATED"/>
    <property type="match status" value="1"/>
</dbReference>
<dbReference type="GO" id="GO:0006633">
    <property type="term" value="P:fatty acid biosynthetic process"/>
    <property type="evidence" value="ECO:0007669"/>
    <property type="project" value="TreeGrafter"/>
</dbReference>